<keyword evidence="5" id="KW-0119">Carbohydrate metabolism</keyword>
<dbReference type="GO" id="GO:0052861">
    <property type="term" value="F:endo-1,3(4)-beta-glucanase activity"/>
    <property type="evidence" value="ECO:0007669"/>
    <property type="project" value="InterPro"/>
</dbReference>
<evidence type="ECO:0000259" key="10">
    <source>
        <dbReference type="Pfam" id="PF03639"/>
    </source>
</evidence>
<dbReference type="InterPro" id="IPR040451">
    <property type="entry name" value="GH81_N"/>
</dbReference>
<keyword evidence="6" id="KW-0326">Glycosidase</keyword>
<dbReference type="PANTHER" id="PTHR31983">
    <property type="entry name" value="ENDO-1,3(4)-BETA-GLUCANASE 1"/>
    <property type="match status" value="1"/>
</dbReference>
<dbReference type="EMBL" id="CAKLBY020000258">
    <property type="protein sequence ID" value="CAK7940558.1"/>
    <property type="molecule type" value="Genomic_DNA"/>
</dbReference>
<dbReference type="GO" id="GO:0042973">
    <property type="term" value="F:glucan endo-1,3-beta-D-glucosidase activity"/>
    <property type="evidence" value="ECO:0007669"/>
    <property type="project" value="UniProtKB-EC"/>
</dbReference>
<keyword evidence="8" id="KW-0624">Polysaccharide degradation</keyword>
<evidence type="ECO:0000256" key="3">
    <source>
        <dbReference type="ARBA" id="ARBA00012780"/>
    </source>
</evidence>
<protein>
    <recommendedName>
        <fullName evidence="3">glucan endo-1,3-beta-D-glucosidase</fullName>
        <ecNumber evidence="3">3.2.1.39</ecNumber>
    </recommendedName>
</protein>
<comment type="catalytic activity">
    <reaction evidence="1">
        <text>Hydrolysis of (1-&gt;3)-beta-D-glucosidic linkages in (1-&gt;3)-beta-D-glucans.</text>
        <dbReference type="EC" id="3.2.1.39"/>
    </reaction>
</comment>
<organism evidence="12 13">
    <name type="scientific">Peronospora matthiolae</name>
    <dbReference type="NCBI Taxonomy" id="2874970"/>
    <lineage>
        <taxon>Eukaryota</taxon>
        <taxon>Sar</taxon>
        <taxon>Stramenopiles</taxon>
        <taxon>Oomycota</taxon>
        <taxon>Peronosporomycetes</taxon>
        <taxon>Peronosporales</taxon>
        <taxon>Peronosporaceae</taxon>
        <taxon>Peronospora</taxon>
    </lineage>
</organism>
<keyword evidence="7" id="KW-0961">Cell wall biogenesis/degradation</keyword>
<dbReference type="GO" id="GO:0000272">
    <property type="term" value="P:polysaccharide catabolic process"/>
    <property type="evidence" value="ECO:0007669"/>
    <property type="project" value="UniProtKB-KW"/>
</dbReference>
<evidence type="ECO:0000256" key="7">
    <source>
        <dbReference type="ARBA" id="ARBA00023316"/>
    </source>
</evidence>
<evidence type="ECO:0000259" key="11">
    <source>
        <dbReference type="Pfam" id="PF17652"/>
    </source>
</evidence>
<evidence type="ECO:0000256" key="2">
    <source>
        <dbReference type="ARBA" id="ARBA00010730"/>
    </source>
</evidence>
<evidence type="ECO:0000313" key="13">
    <source>
        <dbReference type="Proteomes" id="UP001162060"/>
    </source>
</evidence>
<evidence type="ECO:0000256" key="1">
    <source>
        <dbReference type="ARBA" id="ARBA00000382"/>
    </source>
</evidence>
<feature type="region of interest" description="Disordered" evidence="9">
    <location>
        <begin position="1"/>
        <end position="31"/>
    </location>
</feature>
<dbReference type="PANTHER" id="PTHR31983:SF0">
    <property type="entry name" value="GLUCAN ENDO-1,3-BETA-D-GLUCOSIDASE 2"/>
    <property type="match status" value="1"/>
</dbReference>
<reference evidence="12" key="1">
    <citation type="submission" date="2024-01" db="EMBL/GenBank/DDBJ databases">
        <authorList>
            <person name="Webb A."/>
        </authorList>
    </citation>
    <scope>NUCLEOTIDE SEQUENCE</scope>
    <source>
        <strain evidence="12">Pm1</strain>
    </source>
</reference>
<dbReference type="EC" id="3.2.1.39" evidence="3"/>
<gene>
    <name evidence="12" type="ORF">PM001_LOCUS25708</name>
</gene>
<name>A0AAV1V508_9STRA</name>
<dbReference type="Gene3D" id="1.10.287.1170">
    <property type="entry name" value="glycoside hydrolase family 81 endo-[beta] glucanase"/>
    <property type="match status" value="1"/>
</dbReference>
<evidence type="ECO:0000256" key="4">
    <source>
        <dbReference type="ARBA" id="ARBA00022801"/>
    </source>
</evidence>
<evidence type="ECO:0000313" key="12">
    <source>
        <dbReference type="EMBL" id="CAK7940558.1"/>
    </source>
</evidence>
<feature type="domain" description="Glycosyl hydrolase family 81 C-terminal" evidence="11">
    <location>
        <begin position="398"/>
        <end position="747"/>
    </location>
</feature>
<dbReference type="Proteomes" id="UP001162060">
    <property type="component" value="Unassembled WGS sequence"/>
</dbReference>
<evidence type="ECO:0000256" key="8">
    <source>
        <dbReference type="ARBA" id="ARBA00023326"/>
    </source>
</evidence>
<feature type="compositionally biased region" description="Pro residues" evidence="9">
    <location>
        <begin position="1"/>
        <end position="10"/>
    </location>
</feature>
<feature type="domain" description="Glycosyl hydrolase family 81 N-terminal" evidence="10">
    <location>
        <begin position="47"/>
        <end position="347"/>
    </location>
</feature>
<comment type="caution">
    <text evidence="12">The sequence shown here is derived from an EMBL/GenBank/DDBJ whole genome shotgun (WGS) entry which is preliminary data.</text>
</comment>
<dbReference type="Gene3D" id="1.20.5.420">
    <property type="entry name" value="Immunoglobulin FC, subunit C"/>
    <property type="match status" value="1"/>
</dbReference>
<sequence>MSYSPYPSPPSCGSSTSAPPPPPPPPLFQSTGDLQKLISPRFLSREAQLRPVPTNEWWGNLLAWDGNRESDAVFAGPYTYKVVQGQPGRIGSGLSVSYLLQYRTDGPINDNGAPRFYYYAPTIKNLIFSAVELAHQSGAPPLSIQTWDDMGVHLAMAGMSMYLALGAAFTTVEYQNMQAQVGTEHAIVAINGAPARDGHQVHGSSFVISLNNGQQWVLYFFPNAGGNTELVYQANKLTTTSTFTGVVQAAFVSTSAVQAAAPQDDRKILQLYHASAGVYPKGATVQTLNSESFVFHWQLAAAVGSSPGNRFLHFALTHLQALLDPSTVEAKHELVLHSHTHGPLFAYALVTRSGCNPSWLCHVPRAESQGVETCTAFYPPRAACLNAGEVKRLNLCRIVTDEIHGDWALPHEGSYYFKGKALQKFGTMCLVARQLADTTSPELRTVAQHGISKLQQLLSAFADNRSAFPLVYDTTYKGIISSEALAKNDMNVDFGNGVYNDHHYHYGYLITAAAMALYLDPHWRHSADAAKVRTFVDTLIRDVATASPIGHDPYFPRFRNFNWWLGHSYSHGVTPMADGKDEESTSEEVNFLYGIALYGQVTENAAQEALAKLMLKVYVRVVNTYFLLRNNGPLIHPAGFAKNKVTGVFFDNKCDYATWFSPNKECIHGIQMIPVSPILEISRPPSFVREEWNEVLSKLPFVRDWKAHQSGWTSLLFANYSVLNREAALEVLATCPMDDGLSRAWALYYSVTRPPPSC</sequence>
<dbReference type="GO" id="GO:0071555">
    <property type="term" value="P:cell wall organization"/>
    <property type="evidence" value="ECO:0007669"/>
    <property type="project" value="UniProtKB-KW"/>
</dbReference>
<dbReference type="Pfam" id="PF03639">
    <property type="entry name" value="Glyco_hydro_81"/>
    <property type="match status" value="1"/>
</dbReference>
<accession>A0AAV1V508</accession>
<dbReference type="InterPro" id="IPR005200">
    <property type="entry name" value="Endo-beta-glucanase"/>
</dbReference>
<dbReference type="InterPro" id="IPR040720">
    <property type="entry name" value="GH81_C"/>
</dbReference>
<evidence type="ECO:0000256" key="6">
    <source>
        <dbReference type="ARBA" id="ARBA00023295"/>
    </source>
</evidence>
<evidence type="ECO:0000256" key="9">
    <source>
        <dbReference type="SAM" id="MobiDB-lite"/>
    </source>
</evidence>
<dbReference type="AlphaFoldDB" id="A0AAV1V508"/>
<dbReference type="Gene3D" id="2.70.98.30">
    <property type="entry name" value="Golgi alpha-mannosidase II, domain 4"/>
    <property type="match status" value="1"/>
</dbReference>
<dbReference type="Pfam" id="PF17652">
    <property type="entry name" value="Glyco_hydro81C"/>
    <property type="match status" value="1"/>
</dbReference>
<dbReference type="PROSITE" id="PS52008">
    <property type="entry name" value="GH81"/>
    <property type="match status" value="1"/>
</dbReference>
<feature type="compositionally biased region" description="Pro residues" evidence="9">
    <location>
        <begin position="18"/>
        <end position="27"/>
    </location>
</feature>
<keyword evidence="4" id="KW-0378">Hydrolase</keyword>
<proteinExistence type="inferred from homology"/>
<comment type="similarity">
    <text evidence="2">Belongs to the glycosyl hydrolase 81 family.</text>
</comment>
<evidence type="ECO:0000256" key="5">
    <source>
        <dbReference type="ARBA" id="ARBA00023277"/>
    </source>
</evidence>